<dbReference type="KEGG" id="ckr:CKR_1937"/>
<proteinExistence type="predicted"/>
<dbReference type="AlphaFoldDB" id="B9E3B3"/>
<evidence type="ECO:0008006" key="3">
    <source>
        <dbReference type="Google" id="ProtNLM"/>
    </source>
</evidence>
<dbReference type="CDD" id="cd06223">
    <property type="entry name" value="PRTases_typeI"/>
    <property type="match status" value="1"/>
</dbReference>
<organism evidence="1 2">
    <name type="scientific">Clostridium kluyveri (strain NBRC 12016)</name>
    <dbReference type="NCBI Taxonomy" id="583346"/>
    <lineage>
        <taxon>Bacteria</taxon>
        <taxon>Bacillati</taxon>
        <taxon>Bacillota</taxon>
        <taxon>Clostridia</taxon>
        <taxon>Eubacteriales</taxon>
        <taxon>Clostridiaceae</taxon>
        <taxon>Clostridium</taxon>
    </lineage>
</organism>
<dbReference type="Gene3D" id="3.40.50.2020">
    <property type="match status" value="1"/>
</dbReference>
<reference evidence="2" key="1">
    <citation type="submission" date="2005-09" db="EMBL/GenBank/DDBJ databases">
        <title>Complete genome sequence of Clostridium kluyveri and comparative genomics of Clostridia species.</title>
        <authorList>
            <person name="Inui M."/>
            <person name="Nonaka H."/>
            <person name="Shinoda Y."/>
            <person name="Ikenaga Y."/>
            <person name="Abe M."/>
            <person name="Naito K."/>
            <person name="Vertes A.A."/>
            <person name="Yukawa H."/>
        </authorList>
    </citation>
    <scope>NUCLEOTIDE SEQUENCE [LARGE SCALE GENOMIC DNA]</scope>
    <source>
        <strain evidence="2">NBRC 12016</strain>
    </source>
</reference>
<dbReference type="Proteomes" id="UP000007969">
    <property type="component" value="Chromosome"/>
</dbReference>
<accession>B9E3B3</accession>
<gene>
    <name evidence="1" type="ordered locus">CKR_1937</name>
</gene>
<sequence length="224" mass="25772">MNQLGLTKEQFEDVQFEILKIRLMKEGTLEEIQDKLKAIIIQPFVLVKRSDYESAELVYNAVRYYINFVDIMYSSLNRDICSMLAAFIKEKLGKNINKVEKIVVSENGNFLLGLGVSEELNKAFVKMLPEPRIIKKQYWEGTFKSDENIIIVHDVLVTAKQIIESIEHFPSPHKNIGIFCLVNRTDHEGKKELNNKGIEVFAILELSDNDIGMMFINNKTKEGV</sequence>
<dbReference type="InterPro" id="IPR029057">
    <property type="entry name" value="PRTase-like"/>
</dbReference>
<evidence type="ECO:0000313" key="1">
    <source>
        <dbReference type="EMBL" id="BAH06988.1"/>
    </source>
</evidence>
<dbReference type="EMBL" id="AP009049">
    <property type="protein sequence ID" value="BAH06988.1"/>
    <property type="molecule type" value="Genomic_DNA"/>
</dbReference>
<evidence type="ECO:0000313" key="2">
    <source>
        <dbReference type="Proteomes" id="UP000007969"/>
    </source>
</evidence>
<dbReference type="HOGENOM" id="CLU_107498_0_0_9"/>
<dbReference type="InterPro" id="IPR000836">
    <property type="entry name" value="PRTase_dom"/>
</dbReference>
<name>B9E3B3_CLOK1</name>
<dbReference type="SUPFAM" id="SSF53271">
    <property type="entry name" value="PRTase-like"/>
    <property type="match status" value="1"/>
</dbReference>
<dbReference type="RefSeq" id="WP_012620594.1">
    <property type="nucleotide sequence ID" value="NC_011837.1"/>
</dbReference>
<protein>
    <recommendedName>
        <fullName evidence="3">Phosphoribosyltransferase domain-containing protein</fullName>
    </recommendedName>
</protein>